<feature type="transmembrane region" description="Helical" evidence="1">
    <location>
        <begin position="7"/>
        <end position="24"/>
    </location>
</feature>
<dbReference type="EMBL" id="FPBV01000012">
    <property type="protein sequence ID" value="SFU89264.1"/>
    <property type="molecule type" value="Genomic_DNA"/>
</dbReference>
<keyword evidence="1" id="KW-0812">Transmembrane</keyword>
<evidence type="ECO:0000313" key="3">
    <source>
        <dbReference type="Proteomes" id="UP000183508"/>
    </source>
</evidence>
<keyword evidence="1" id="KW-1133">Transmembrane helix</keyword>
<dbReference type="AlphaFoldDB" id="A0A1I7JVP7"/>
<gene>
    <name evidence="2" type="ORF">SAMN05421543_11235</name>
</gene>
<organism evidence="2 3">
    <name type="scientific">Alicyclobacillus macrosporangiidus</name>
    <dbReference type="NCBI Taxonomy" id="392015"/>
    <lineage>
        <taxon>Bacteria</taxon>
        <taxon>Bacillati</taxon>
        <taxon>Bacillota</taxon>
        <taxon>Bacilli</taxon>
        <taxon>Bacillales</taxon>
        <taxon>Alicyclobacillaceae</taxon>
        <taxon>Alicyclobacillus</taxon>
    </lineage>
</organism>
<protein>
    <submittedName>
        <fullName evidence="2">Uncharacterized protein</fullName>
    </submittedName>
</protein>
<sequence length="56" mass="6490">MDWKRTVALVIVAVIALVLLMAFLSLAIKLALFAALVALAFYWFARARETWRRRRP</sequence>
<reference evidence="3" key="1">
    <citation type="submission" date="2016-10" db="EMBL/GenBank/DDBJ databases">
        <authorList>
            <person name="Varghese N."/>
        </authorList>
    </citation>
    <scope>NUCLEOTIDE SEQUENCE [LARGE SCALE GENOMIC DNA]</scope>
    <source>
        <strain evidence="3">DSM 17980</strain>
    </source>
</reference>
<evidence type="ECO:0000313" key="2">
    <source>
        <dbReference type="EMBL" id="SFU89264.1"/>
    </source>
</evidence>
<keyword evidence="1" id="KW-0472">Membrane</keyword>
<dbReference type="Proteomes" id="UP000183508">
    <property type="component" value="Unassembled WGS sequence"/>
</dbReference>
<dbReference type="RefSeq" id="WP_175511512.1">
    <property type="nucleotide sequence ID" value="NZ_FPBV01000012.1"/>
</dbReference>
<evidence type="ECO:0000256" key="1">
    <source>
        <dbReference type="SAM" id="Phobius"/>
    </source>
</evidence>
<name>A0A1I7JVP7_9BACL</name>
<proteinExistence type="predicted"/>
<feature type="transmembrane region" description="Helical" evidence="1">
    <location>
        <begin position="30"/>
        <end position="45"/>
    </location>
</feature>
<accession>A0A1I7JVP7</accession>
<keyword evidence="3" id="KW-1185">Reference proteome</keyword>